<dbReference type="InterPro" id="IPR039421">
    <property type="entry name" value="Type_1_exporter"/>
</dbReference>
<keyword evidence="6" id="KW-0547">Nucleotide-binding</keyword>
<dbReference type="GO" id="GO:0015421">
    <property type="term" value="F:ABC-type oligopeptide transporter activity"/>
    <property type="evidence" value="ECO:0007669"/>
    <property type="project" value="TreeGrafter"/>
</dbReference>
<keyword evidence="4" id="KW-0997">Cell inner membrane</keyword>
<comment type="subcellular location">
    <subcellularLocation>
        <location evidence="1">Cell membrane</location>
        <topology evidence="1">Multi-pass membrane protein</topology>
    </subcellularLocation>
</comment>
<evidence type="ECO:0000256" key="5">
    <source>
        <dbReference type="ARBA" id="ARBA00022692"/>
    </source>
</evidence>
<protein>
    <submittedName>
        <fullName evidence="10">ATP-binding cassette, subfamily C</fullName>
    </submittedName>
</protein>
<reference evidence="10 11" key="1">
    <citation type="submission" date="2016-10" db="EMBL/GenBank/DDBJ databases">
        <authorList>
            <person name="de Groot N.N."/>
        </authorList>
    </citation>
    <scope>NUCLEOTIDE SEQUENCE [LARGE SCALE GENOMIC DNA]</scope>
    <source>
        <strain evidence="10 11">CGMCC 4.6858</strain>
    </source>
</reference>
<evidence type="ECO:0000256" key="7">
    <source>
        <dbReference type="ARBA" id="ARBA00022840"/>
    </source>
</evidence>
<dbReference type="PANTHER" id="PTHR43394">
    <property type="entry name" value="ATP-DEPENDENT PERMEASE MDL1, MITOCHONDRIAL"/>
    <property type="match status" value="1"/>
</dbReference>
<dbReference type="PROSITE" id="PS50929">
    <property type="entry name" value="ABC_TM1F"/>
    <property type="match status" value="1"/>
</dbReference>
<dbReference type="STRING" id="1045774.SAMN05421872_101515"/>
<dbReference type="FunFam" id="3.40.50.300:FF:001001">
    <property type="entry name" value="Multidrug ABC transporter ATP-binding protein"/>
    <property type="match status" value="1"/>
</dbReference>
<dbReference type="GO" id="GO:0005524">
    <property type="term" value="F:ATP binding"/>
    <property type="evidence" value="ECO:0007669"/>
    <property type="project" value="UniProtKB-KW"/>
</dbReference>
<dbReference type="InterPro" id="IPR003593">
    <property type="entry name" value="AAA+_ATPase"/>
</dbReference>
<accession>A0A1G6JLC6</accession>
<keyword evidence="3" id="KW-1003">Cell membrane</keyword>
<dbReference type="Gene3D" id="3.40.50.300">
    <property type="entry name" value="P-loop containing nucleotide triphosphate hydrolases"/>
    <property type="match status" value="1"/>
</dbReference>
<dbReference type="InterPro" id="IPR003439">
    <property type="entry name" value="ABC_transporter-like_ATP-bd"/>
</dbReference>
<dbReference type="InterPro" id="IPR036640">
    <property type="entry name" value="ABC1_TM_sf"/>
</dbReference>
<dbReference type="CDD" id="cd07346">
    <property type="entry name" value="ABC_6TM_exporters"/>
    <property type="match status" value="1"/>
</dbReference>
<keyword evidence="5" id="KW-0812">Transmembrane</keyword>
<name>A0A1G6JLC6_9ACTN</name>
<keyword evidence="2" id="KW-0813">Transport</keyword>
<dbReference type="PROSITE" id="PS50893">
    <property type="entry name" value="ABC_TRANSPORTER_2"/>
    <property type="match status" value="1"/>
</dbReference>
<dbReference type="Pfam" id="PF00005">
    <property type="entry name" value="ABC_tran"/>
    <property type="match status" value="1"/>
</dbReference>
<dbReference type="Proteomes" id="UP000199034">
    <property type="component" value="Unassembled WGS sequence"/>
</dbReference>
<dbReference type="SUPFAM" id="SSF52540">
    <property type="entry name" value="P-loop containing nucleoside triphosphate hydrolases"/>
    <property type="match status" value="1"/>
</dbReference>
<organism evidence="10 11">
    <name type="scientific">Nocardioides lianchengensis</name>
    <dbReference type="NCBI Taxonomy" id="1045774"/>
    <lineage>
        <taxon>Bacteria</taxon>
        <taxon>Bacillati</taxon>
        <taxon>Actinomycetota</taxon>
        <taxon>Actinomycetes</taxon>
        <taxon>Propionibacteriales</taxon>
        <taxon>Nocardioidaceae</taxon>
        <taxon>Nocardioides</taxon>
    </lineage>
</organism>
<dbReference type="InterPro" id="IPR011527">
    <property type="entry name" value="ABC1_TM_dom"/>
</dbReference>
<keyword evidence="11" id="KW-1185">Reference proteome</keyword>
<sequence>MSRDLLPVATARESAGHLLRLMLRRPVVLGAAVAAFLAASATGLLAPYVLGRLVDRLLDGGPGVDDALTSAFWLIAGAAVLGGLLAAGSADLLARAVEPALATLRQQVLARALTLDAARVEASGSGDLLSRVGDDARVVARAVSQFVPMVLASLTTIVLTAGGLFTLDWRLGLAGLVTLPFYVHALRWYLPRSAPYYARERVATGERAQALVSALRGLPTLRSFRIEEPAAAEVDARSADTVRISLDVFHLYGRFGGRTNRTECVGLIAILGVGFLGVDSGAVSVGEVTTAALFFHRLFNPIGVLLFLFDDLQVTAASLTRLVGVAALPAPSYDVPAEPAGGTLALRGIGHRYLPDRPMLDGVDLVVEPGRRVALVGASGAGKTTLAAVAAGVLPPTSGSVRLGSVDLGTLDPALLRRQVGLVSQEVHVFAGTLRDNLRLAAVDDPSDEDLHEALVAVAAAGWVAALPEGLDTLVGEDGRTLTPAQAQQLALARVLLVDPAVVVLDEATAEAGSLGARELDTAADAVTRGRAALVVAHRLSQAQRSDLVLVLDHGRVVESGSHDELVAAGGRYAELWAAWESPTG</sequence>
<evidence type="ECO:0000256" key="8">
    <source>
        <dbReference type="ARBA" id="ARBA00022989"/>
    </source>
</evidence>
<dbReference type="SMART" id="SM00382">
    <property type="entry name" value="AAA"/>
    <property type="match status" value="1"/>
</dbReference>
<dbReference type="PANTHER" id="PTHR43394:SF1">
    <property type="entry name" value="ATP-BINDING CASSETTE SUB-FAMILY B MEMBER 10, MITOCHONDRIAL"/>
    <property type="match status" value="1"/>
</dbReference>
<evidence type="ECO:0000256" key="4">
    <source>
        <dbReference type="ARBA" id="ARBA00022519"/>
    </source>
</evidence>
<dbReference type="InterPro" id="IPR027417">
    <property type="entry name" value="P-loop_NTPase"/>
</dbReference>
<evidence type="ECO:0000256" key="3">
    <source>
        <dbReference type="ARBA" id="ARBA00022475"/>
    </source>
</evidence>
<evidence type="ECO:0000256" key="9">
    <source>
        <dbReference type="ARBA" id="ARBA00023136"/>
    </source>
</evidence>
<dbReference type="Gene3D" id="1.20.1560.10">
    <property type="entry name" value="ABC transporter type 1, transmembrane domain"/>
    <property type="match status" value="1"/>
</dbReference>
<evidence type="ECO:0000313" key="11">
    <source>
        <dbReference type="Proteomes" id="UP000199034"/>
    </source>
</evidence>
<proteinExistence type="predicted"/>
<keyword evidence="8" id="KW-1133">Transmembrane helix</keyword>
<keyword evidence="9" id="KW-0472">Membrane</keyword>
<dbReference type="GO" id="GO:0005886">
    <property type="term" value="C:plasma membrane"/>
    <property type="evidence" value="ECO:0007669"/>
    <property type="project" value="UniProtKB-SubCell"/>
</dbReference>
<evidence type="ECO:0000256" key="1">
    <source>
        <dbReference type="ARBA" id="ARBA00004651"/>
    </source>
</evidence>
<dbReference type="GO" id="GO:0016887">
    <property type="term" value="F:ATP hydrolysis activity"/>
    <property type="evidence" value="ECO:0007669"/>
    <property type="project" value="InterPro"/>
</dbReference>
<evidence type="ECO:0000313" key="10">
    <source>
        <dbReference type="EMBL" id="SDC19523.1"/>
    </source>
</evidence>
<dbReference type="Pfam" id="PF00664">
    <property type="entry name" value="ABC_membrane"/>
    <property type="match status" value="1"/>
</dbReference>
<dbReference type="AlphaFoldDB" id="A0A1G6JLC6"/>
<gene>
    <name evidence="10" type="ORF">SAMN05421872_101515</name>
</gene>
<dbReference type="EMBL" id="FMZM01000001">
    <property type="protein sequence ID" value="SDC19523.1"/>
    <property type="molecule type" value="Genomic_DNA"/>
</dbReference>
<evidence type="ECO:0000256" key="2">
    <source>
        <dbReference type="ARBA" id="ARBA00022448"/>
    </source>
</evidence>
<dbReference type="RefSeq" id="WP_211752676.1">
    <property type="nucleotide sequence ID" value="NZ_FMZM01000001.1"/>
</dbReference>
<keyword evidence="7 10" id="KW-0067">ATP-binding</keyword>
<evidence type="ECO:0000256" key="6">
    <source>
        <dbReference type="ARBA" id="ARBA00022741"/>
    </source>
</evidence>
<dbReference type="SUPFAM" id="SSF90123">
    <property type="entry name" value="ABC transporter transmembrane region"/>
    <property type="match status" value="1"/>
</dbReference>